<protein>
    <submittedName>
        <fullName evidence="2">Uncharacterized protein</fullName>
    </submittedName>
</protein>
<organism evidence="2 3">
    <name type="scientific">Bacillus taeanensis</name>
    <dbReference type="NCBI Taxonomy" id="273032"/>
    <lineage>
        <taxon>Bacteria</taxon>
        <taxon>Bacillati</taxon>
        <taxon>Bacillota</taxon>
        <taxon>Bacilli</taxon>
        <taxon>Bacillales</taxon>
        <taxon>Bacillaceae</taxon>
        <taxon>Bacillus</taxon>
    </lineage>
</organism>
<evidence type="ECO:0000313" key="2">
    <source>
        <dbReference type="EMBL" id="RBW70176.1"/>
    </source>
</evidence>
<keyword evidence="3" id="KW-1185">Reference proteome</keyword>
<accession>A0A366XX10</accession>
<gene>
    <name evidence="2" type="ORF">DS031_08285</name>
</gene>
<comment type="caution">
    <text evidence="2">The sequence shown here is derived from an EMBL/GenBank/DDBJ whole genome shotgun (WGS) entry which is preliminary data.</text>
</comment>
<proteinExistence type="predicted"/>
<dbReference type="OrthoDB" id="9975637at2"/>
<name>A0A366XX10_9BACI</name>
<dbReference type="Proteomes" id="UP000253314">
    <property type="component" value="Unassembled WGS sequence"/>
</dbReference>
<dbReference type="RefSeq" id="WP_113805488.1">
    <property type="nucleotide sequence ID" value="NZ_QOCW01000006.1"/>
</dbReference>
<evidence type="ECO:0000256" key="1">
    <source>
        <dbReference type="SAM" id="Coils"/>
    </source>
</evidence>
<keyword evidence="1" id="KW-0175">Coiled coil</keyword>
<dbReference type="AlphaFoldDB" id="A0A366XX10"/>
<dbReference type="EMBL" id="QOCW01000006">
    <property type="protein sequence ID" value="RBW70176.1"/>
    <property type="molecule type" value="Genomic_DNA"/>
</dbReference>
<reference evidence="2 3" key="1">
    <citation type="submission" date="2018-07" db="EMBL/GenBank/DDBJ databases">
        <title>Lottiidibacillus patelloidae gen. nov., sp. nov., isolated from the intestinal tract of a marine limpet and the reclassification of B. taeanensis BH030017T, B. algicola KMM 3737T and B. hwajinpoensis SW-72T as genus Lottiidibacillus.</title>
        <authorList>
            <person name="Liu R."/>
            <person name="Huang Z."/>
        </authorList>
    </citation>
    <scope>NUCLEOTIDE SEQUENCE [LARGE SCALE GENOMIC DNA]</scope>
    <source>
        <strain evidence="2 3">BH030017</strain>
    </source>
</reference>
<sequence>MNNFYHWRYNQLVNEYQLLKQLTYSNQQKSKKLKHEMKQLEKERKKLEELINKFLSTNQHSPSVDFTINNVKINQIQSGAAFNLGEKIFNYTNSDMDMDLGPNSMNVGDYNQMKHCADDNIKVKLPPPSMDEEV</sequence>
<feature type="coiled-coil region" evidence="1">
    <location>
        <begin position="26"/>
        <end position="57"/>
    </location>
</feature>
<evidence type="ECO:0000313" key="3">
    <source>
        <dbReference type="Proteomes" id="UP000253314"/>
    </source>
</evidence>